<evidence type="ECO:0000313" key="2">
    <source>
        <dbReference type="Proteomes" id="UP000178991"/>
    </source>
</evidence>
<dbReference type="EMBL" id="MHOL01000001">
    <property type="protein sequence ID" value="OGZ63422.1"/>
    <property type="molecule type" value="Genomic_DNA"/>
</dbReference>
<comment type="caution">
    <text evidence="1">The sequence shown here is derived from an EMBL/GenBank/DDBJ whole genome shotgun (WGS) entry which is preliminary data.</text>
</comment>
<evidence type="ECO:0000313" key="1">
    <source>
        <dbReference type="EMBL" id="OGZ63422.1"/>
    </source>
</evidence>
<gene>
    <name evidence="1" type="ORF">A2639_02705</name>
</gene>
<organism evidence="1 2">
    <name type="scientific">Candidatus Staskawiczbacteria bacterium RIFCSPHIGHO2_01_FULL_34_27</name>
    <dbReference type="NCBI Taxonomy" id="1802199"/>
    <lineage>
        <taxon>Bacteria</taxon>
        <taxon>Candidatus Staskawicziibacteriota</taxon>
    </lineage>
</organism>
<accession>A0A1G2HLP4</accession>
<reference evidence="1 2" key="1">
    <citation type="journal article" date="2016" name="Nat. Commun.">
        <title>Thousands of microbial genomes shed light on interconnected biogeochemical processes in an aquifer system.</title>
        <authorList>
            <person name="Anantharaman K."/>
            <person name="Brown C.T."/>
            <person name="Hug L.A."/>
            <person name="Sharon I."/>
            <person name="Castelle C.J."/>
            <person name="Probst A.J."/>
            <person name="Thomas B.C."/>
            <person name="Singh A."/>
            <person name="Wilkins M.J."/>
            <person name="Karaoz U."/>
            <person name="Brodie E.L."/>
            <person name="Williams K.H."/>
            <person name="Hubbard S.S."/>
            <person name="Banfield J.F."/>
        </authorList>
    </citation>
    <scope>NUCLEOTIDE SEQUENCE [LARGE SCALE GENOMIC DNA]</scope>
</reference>
<dbReference type="AlphaFoldDB" id="A0A1G2HLP4"/>
<dbReference type="Proteomes" id="UP000178991">
    <property type="component" value="Unassembled WGS sequence"/>
</dbReference>
<protein>
    <submittedName>
        <fullName evidence="1">Uncharacterized protein</fullName>
    </submittedName>
</protein>
<proteinExistence type="predicted"/>
<name>A0A1G2HLP4_9BACT</name>
<sequence length="67" mass="8077">MRIFILKAKGIHENQDYWILAKNISDAWKKLAKYDKKTIKEAKKSHYFSKEFIEKCLCLNDNLRLLM</sequence>